<evidence type="ECO:0000313" key="2">
    <source>
        <dbReference type="Proteomes" id="UP000093432"/>
    </source>
</evidence>
<sequence length="486" mass="56096">MIHENNQMKRTVLLLLTFFNLTLINAQHLYPEKYKDCSLSSFCLDCGETKAKPQNSITNELLNKFDKKSLHKITGKIEVQILIDEKGKPCLLSSLNQTNISSKKLGLQDAINSTANWEPAISENKKTNSSVSLIFEFENGNFSAKRRVFDFKNQSNAKSVGTPDIKGTNKEKLSKEWTVFTQQNSELPWDMTRAVANDLDNNIWIGTDNGIVKINNEKWEHFNSKNTLISSPPYNKNETASVRDLEVDKNNNKWFVADWDVYRYDNKNWTKYDSINSPIKWARKIFVDHSNNVWFTSWNGVAKFDGKNWSVIDKKNSNLPTDKILGVYVDKKDRIWMGTFEGNVMIENGETKLLNDKNSPLSKAYISKVYEDKKGNLWFDLYKGKSDEAGIYVLDEQQKWTRINHPNRKMFSENTINDFYLDEESNLLWITLNGVGVLSYDTNSKKWETYTNENSNVPSIHCERITKDKDGSIWIATYAGVIKLNK</sequence>
<proteinExistence type="predicted"/>
<gene>
    <name evidence="1" type="ORF">BBI00_13670</name>
</gene>
<dbReference type="Proteomes" id="UP000093432">
    <property type="component" value="Unassembled WGS sequence"/>
</dbReference>
<dbReference type="EMBL" id="MAYG01000001">
    <property type="protein sequence ID" value="OCA75314.1"/>
    <property type="molecule type" value="Genomic_DNA"/>
</dbReference>
<comment type="caution">
    <text evidence="1">The sequence shown here is derived from an EMBL/GenBank/DDBJ whole genome shotgun (WGS) entry which is preliminary data.</text>
</comment>
<evidence type="ECO:0000313" key="1">
    <source>
        <dbReference type="EMBL" id="OCA75314.1"/>
    </source>
</evidence>
<organism evidence="1 2">
    <name type="scientific">Chryseobacterium arthrosphaerae</name>
    <dbReference type="NCBI Taxonomy" id="651561"/>
    <lineage>
        <taxon>Bacteria</taxon>
        <taxon>Pseudomonadati</taxon>
        <taxon>Bacteroidota</taxon>
        <taxon>Flavobacteriia</taxon>
        <taxon>Flavobacteriales</taxon>
        <taxon>Weeksellaceae</taxon>
        <taxon>Chryseobacterium group</taxon>
        <taxon>Chryseobacterium</taxon>
    </lineage>
</organism>
<dbReference type="Gene3D" id="2.130.10.10">
    <property type="entry name" value="YVTN repeat-like/Quinoprotein amine dehydrogenase"/>
    <property type="match status" value="2"/>
</dbReference>
<name>A0A1B8ZUS4_9FLAO</name>
<dbReference type="SUPFAM" id="SSF63829">
    <property type="entry name" value="Calcium-dependent phosphotriesterase"/>
    <property type="match status" value="2"/>
</dbReference>
<dbReference type="InterPro" id="IPR015943">
    <property type="entry name" value="WD40/YVTN_repeat-like_dom_sf"/>
</dbReference>
<dbReference type="AlphaFoldDB" id="A0A1B8ZUS4"/>
<evidence type="ECO:0008006" key="3">
    <source>
        <dbReference type="Google" id="ProtNLM"/>
    </source>
</evidence>
<protein>
    <recommendedName>
        <fullName evidence="3">Two component regulator propeller</fullName>
    </recommendedName>
</protein>
<dbReference type="STRING" id="651561.BBI00_13670"/>
<accession>A0A1B8ZUS4</accession>
<reference evidence="2" key="1">
    <citation type="submission" date="2016-07" db="EMBL/GenBank/DDBJ databases">
        <authorList>
            <person name="Florea S."/>
            <person name="Webb J.S."/>
            <person name="Jaromczyk J."/>
            <person name="Schardl C.L."/>
        </authorList>
    </citation>
    <scope>NUCLEOTIDE SEQUENCE [LARGE SCALE GENOMIC DNA]</scope>
    <source>
        <strain evidence="2">CC-VM-7</strain>
    </source>
</reference>